<feature type="transmembrane region" description="Helical" evidence="8">
    <location>
        <begin position="124"/>
        <end position="143"/>
    </location>
</feature>
<dbReference type="PANTHER" id="PTHR30472">
    <property type="entry name" value="FERRIC ENTEROBACTIN TRANSPORT SYSTEM PERMEASE PROTEIN"/>
    <property type="match status" value="1"/>
</dbReference>
<keyword evidence="3" id="KW-0813">Transport</keyword>
<sequence length="342" mass="35858">MNTMTWLLGLKPATRALTLLGSALLLALLIASQTGTLALGPWQFITGGMTSYDWQIWTAIRLPRLLLAMLVGSGLALAGAAMQGLFRNPLADPGLLGVSSGASLAVGLWIVFPVAAFLPDAWTWQGQMLIACVGGWLTCWLIFRLGQNGQGNMLWLLLAGLAINTLAGAFNGLLSYVADDQQLRQMSLWGMGGLGFVRGSELAVGALVMLPGLFLLLSVRKQLDVLQLGDLAAADSGLDAKKLRQKVVLGTALTVGVSVALAGIIGFLGLMIPHLLRMLLGPGHRLLLPASALGGAILLLLADALARSLAAPAEIPVGLLTSLIGGPYFLWMLARGRNRGDV</sequence>
<dbReference type="Pfam" id="PF01032">
    <property type="entry name" value="FecCD"/>
    <property type="match status" value="1"/>
</dbReference>
<feature type="transmembrane region" description="Helical" evidence="8">
    <location>
        <begin position="62"/>
        <end position="82"/>
    </location>
</feature>
<evidence type="ECO:0000313" key="9">
    <source>
        <dbReference type="EMBL" id="GLR62699.1"/>
    </source>
</evidence>
<feature type="transmembrane region" description="Helical" evidence="8">
    <location>
        <begin position="317"/>
        <end position="334"/>
    </location>
</feature>
<keyword evidence="5 8" id="KW-0812">Transmembrane</keyword>
<dbReference type="SUPFAM" id="SSF81345">
    <property type="entry name" value="ABC transporter involved in vitamin B12 uptake, BtuC"/>
    <property type="match status" value="1"/>
</dbReference>
<name>A0ABQ5ZXS8_9GAMM</name>
<dbReference type="PANTHER" id="PTHR30472:SF25">
    <property type="entry name" value="ABC TRANSPORTER PERMEASE PROTEIN MJ0876-RELATED"/>
    <property type="match status" value="1"/>
</dbReference>
<accession>A0ABQ5ZXS8</accession>
<evidence type="ECO:0000256" key="3">
    <source>
        <dbReference type="ARBA" id="ARBA00022448"/>
    </source>
</evidence>
<dbReference type="CDD" id="cd06550">
    <property type="entry name" value="TM_ABC_iron-siderophores_like"/>
    <property type="match status" value="1"/>
</dbReference>
<gene>
    <name evidence="9" type="primary">hemU</name>
    <name evidence="9" type="ORF">GCM10007878_01340</name>
</gene>
<protein>
    <submittedName>
        <fullName evidence="9">Iron ABC transporter</fullName>
    </submittedName>
</protein>
<evidence type="ECO:0000256" key="7">
    <source>
        <dbReference type="ARBA" id="ARBA00023136"/>
    </source>
</evidence>
<keyword evidence="7 8" id="KW-0472">Membrane</keyword>
<evidence type="ECO:0000256" key="2">
    <source>
        <dbReference type="ARBA" id="ARBA00007935"/>
    </source>
</evidence>
<feature type="transmembrane region" description="Helical" evidence="8">
    <location>
        <begin position="286"/>
        <end position="305"/>
    </location>
</feature>
<evidence type="ECO:0000256" key="5">
    <source>
        <dbReference type="ARBA" id="ARBA00022692"/>
    </source>
</evidence>
<evidence type="ECO:0000313" key="10">
    <source>
        <dbReference type="Proteomes" id="UP001156682"/>
    </source>
</evidence>
<dbReference type="Gene3D" id="1.10.3470.10">
    <property type="entry name" value="ABC transporter involved in vitamin B12 uptake, BtuC"/>
    <property type="match status" value="1"/>
</dbReference>
<dbReference type="InterPro" id="IPR037294">
    <property type="entry name" value="ABC_BtuC-like"/>
</dbReference>
<evidence type="ECO:0000256" key="1">
    <source>
        <dbReference type="ARBA" id="ARBA00004651"/>
    </source>
</evidence>
<evidence type="ECO:0000256" key="6">
    <source>
        <dbReference type="ARBA" id="ARBA00022989"/>
    </source>
</evidence>
<dbReference type="InterPro" id="IPR000522">
    <property type="entry name" value="ABC_transptr_permease_BtuC"/>
</dbReference>
<keyword evidence="6 8" id="KW-1133">Transmembrane helix</keyword>
<comment type="similarity">
    <text evidence="2">Belongs to the binding-protein-dependent transport system permease family. FecCD subfamily.</text>
</comment>
<feature type="transmembrane region" description="Helical" evidence="8">
    <location>
        <begin position="155"/>
        <end position="176"/>
    </location>
</feature>
<feature type="transmembrane region" description="Helical" evidence="8">
    <location>
        <begin position="196"/>
        <end position="217"/>
    </location>
</feature>
<feature type="transmembrane region" description="Helical" evidence="8">
    <location>
        <begin position="247"/>
        <end position="274"/>
    </location>
</feature>
<evidence type="ECO:0000256" key="8">
    <source>
        <dbReference type="SAM" id="Phobius"/>
    </source>
</evidence>
<keyword evidence="4" id="KW-1003">Cell membrane</keyword>
<comment type="caution">
    <text evidence="9">The sequence shown here is derived from an EMBL/GenBank/DDBJ whole genome shotgun (WGS) entry which is preliminary data.</text>
</comment>
<dbReference type="Proteomes" id="UP001156682">
    <property type="component" value="Unassembled WGS sequence"/>
</dbReference>
<dbReference type="EMBL" id="BSOR01000001">
    <property type="protein sequence ID" value="GLR62699.1"/>
    <property type="molecule type" value="Genomic_DNA"/>
</dbReference>
<keyword evidence="10" id="KW-1185">Reference proteome</keyword>
<organism evidence="9 10">
    <name type="scientific">Marinospirillum insulare</name>
    <dbReference type="NCBI Taxonomy" id="217169"/>
    <lineage>
        <taxon>Bacteria</taxon>
        <taxon>Pseudomonadati</taxon>
        <taxon>Pseudomonadota</taxon>
        <taxon>Gammaproteobacteria</taxon>
        <taxon>Oceanospirillales</taxon>
        <taxon>Oceanospirillaceae</taxon>
        <taxon>Marinospirillum</taxon>
    </lineage>
</organism>
<comment type="subcellular location">
    <subcellularLocation>
        <location evidence="1">Cell membrane</location>
        <topology evidence="1">Multi-pass membrane protein</topology>
    </subcellularLocation>
</comment>
<reference evidence="10" key="1">
    <citation type="journal article" date="2019" name="Int. J. Syst. Evol. Microbiol.">
        <title>The Global Catalogue of Microorganisms (GCM) 10K type strain sequencing project: providing services to taxonomists for standard genome sequencing and annotation.</title>
        <authorList>
            <consortium name="The Broad Institute Genomics Platform"/>
            <consortium name="The Broad Institute Genome Sequencing Center for Infectious Disease"/>
            <person name="Wu L."/>
            <person name="Ma J."/>
        </authorList>
    </citation>
    <scope>NUCLEOTIDE SEQUENCE [LARGE SCALE GENOMIC DNA]</scope>
    <source>
        <strain evidence="10">NBRC 100033</strain>
    </source>
</reference>
<feature type="transmembrane region" description="Helical" evidence="8">
    <location>
        <begin position="94"/>
        <end position="118"/>
    </location>
</feature>
<proteinExistence type="inferred from homology"/>
<evidence type="ECO:0000256" key="4">
    <source>
        <dbReference type="ARBA" id="ARBA00022475"/>
    </source>
</evidence>